<evidence type="ECO:0000313" key="1">
    <source>
        <dbReference type="EMBL" id="RSL29965.1"/>
    </source>
</evidence>
<organism evidence="1 2">
    <name type="scientific">Salibacterium salarium</name>
    <dbReference type="NCBI Taxonomy" id="284579"/>
    <lineage>
        <taxon>Bacteria</taxon>
        <taxon>Bacillati</taxon>
        <taxon>Bacillota</taxon>
        <taxon>Bacilli</taxon>
        <taxon>Bacillales</taxon>
        <taxon>Bacillaceae</taxon>
    </lineage>
</organism>
<protein>
    <submittedName>
        <fullName evidence="1">Uncharacterized protein</fullName>
    </submittedName>
</protein>
<name>A0A3R9P034_9BACI</name>
<reference evidence="1 2" key="1">
    <citation type="submission" date="2018-10" db="EMBL/GenBank/DDBJ databases">
        <title>Draft genome sequence of Bacillus salarius IM0101, isolated from a hypersaline soil in Inner Mongolia, China.</title>
        <authorList>
            <person name="Yamprayoonswat W."/>
            <person name="Boonvisut S."/>
            <person name="Jumpathong W."/>
            <person name="Sittihan S."/>
            <person name="Ruangsuj P."/>
            <person name="Wanthongcharoen S."/>
            <person name="Thongpramul N."/>
            <person name="Pimmason S."/>
            <person name="Yu B."/>
            <person name="Yasawong M."/>
        </authorList>
    </citation>
    <scope>NUCLEOTIDE SEQUENCE [LARGE SCALE GENOMIC DNA]</scope>
    <source>
        <strain evidence="1 2">IM0101</strain>
    </source>
</reference>
<dbReference type="RefSeq" id="WP_125561558.1">
    <property type="nucleotide sequence ID" value="NZ_RBVX01000046.1"/>
</dbReference>
<evidence type="ECO:0000313" key="2">
    <source>
        <dbReference type="Proteomes" id="UP000275076"/>
    </source>
</evidence>
<proteinExistence type="predicted"/>
<dbReference type="AlphaFoldDB" id="A0A3R9P034"/>
<comment type="caution">
    <text evidence="1">The sequence shown here is derived from an EMBL/GenBank/DDBJ whole genome shotgun (WGS) entry which is preliminary data.</text>
</comment>
<dbReference type="EMBL" id="RBVX01000046">
    <property type="protein sequence ID" value="RSL29965.1"/>
    <property type="molecule type" value="Genomic_DNA"/>
</dbReference>
<gene>
    <name evidence="1" type="ORF">D7Z54_28520</name>
</gene>
<accession>A0A3R9P034</accession>
<sequence>MSEPLEYRYGRSLNMYDYKQFSACFYEKGTKKSYNISSDTCVYLEKSDNDKVLEADAISDGTTMNAIDKKLQFLYK</sequence>
<dbReference type="Proteomes" id="UP000275076">
    <property type="component" value="Unassembled WGS sequence"/>
</dbReference>
<keyword evidence="2" id="KW-1185">Reference proteome</keyword>